<dbReference type="RefSeq" id="WP_184705897.1">
    <property type="nucleotide sequence ID" value="NZ_JACHBG010000007.1"/>
</dbReference>
<evidence type="ECO:0000313" key="2">
    <source>
        <dbReference type="EMBL" id="MBB6486174.1"/>
    </source>
</evidence>
<protein>
    <submittedName>
        <fullName evidence="2">Uncharacterized protein</fullName>
    </submittedName>
</protein>
<proteinExistence type="predicted"/>
<feature type="signal peptide" evidence="1">
    <location>
        <begin position="1"/>
        <end position="18"/>
    </location>
</feature>
<sequence length="158" mass="17450">MLARIVVSLCLVSTSALAADNKTYRNSRFDYSIDLPTEFKTVSVADNGDGMSLQSADGAAKLLVWGNYIMDGNFGDESNSRRKFYIEDGWQISYQKQTASWASFSGAKENRILYVREIALCDSAVGNFSLEYPSSDQQRYAAVVEKLVKSLAAAKPCE</sequence>
<comment type="caution">
    <text evidence="2">The sequence shown here is derived from an EMBL/GenBank/DDBJ whole genome shotgun (WGS) entry which is preliminary data.</text>
</comment>
<name>A0A7X0MD25_9HYPH</name>
<keyword evidence="1" id="KW-0732">Signal</keyword>
<feature type="chain" id="PRO_5030831772" evidence="1">
    <location>
        <begin position="19"/>
        <end position="158"/>
    </location>
</feature>
<dbReference type="Proteomes" id="UP000565576">
    <property type="component" value="Unassembled WGS sequence"/>
</dbReference>
<dbReference type="AlphaFoldDB" id="A0A7X0MD25"/>
<evidence type="ECO:0000313" key="3">
    <source>
        <dbReference type="Proteomes" id="UP000565576"/>
    </source>
</evidence>
<evidence type="ECO:0000256" key="1">
    <source>
        <dbReference type="SAM" id="SignalP"/>
    </source>
</evidence>
<reference evidence="2 3" key="1">
    <citation type="submission" date="2020-08" db="EMBL/GenBank/DDBJ databases">
        <title>Genomic Encyclopedia of Type Strains, Phase IV (KMG-V): Genome sequencing to study the core and pangenomes of soil and plant-associated prokaryotes.</title>
        <authorList>
            <person name="Whitman W."/>
        </authorList>
    </citation>
    <scope>NUCLEOTIDE SEQUENCE [LARGE SCALE GENOMIC DNA]</scope>
    <source>
        <strain evidence="2 3">SEMIA 4060</strain>
    </source>
</reference>
<gene>
    <name evidence="2" type="ORF">GGD46_003469</name>
</gene>
<accession>A0A7X0MD25</accession>
<organism evidence="2 3">
    <name type="scientific">Rhizobium lusitanum</name>
    <dbReference type="NCBI Taxonomy" id="293958"/>
    <lineage>
        <taxon>Bacteria</taxon>
        <taxon>Pseudomonadati</taxon>
        <taxon>Pseudomonadota</taxon>
        <taxon>Alphaproteobacteria</taxon>
        <taxon>Hyphomicrobiales</taxon>
        <taxon>Rhizobiaceae</taxon>
        <taxon>Rhizobium/Agrobacterium group</taxon>
        <taxon>Rhizobium</taxon>
    </lineage>
</organism>
<dbReference type="EMBL" id="JACHBG010000007">
    <property type="protein sequence ID" value="MBB6486174.1"/>
    <property type="molecule type" value="Genomic_DNA"/>
</dbReference>